<dbReference type="Proteomes" id="UP000058857">
    <property type="component" value="Chromosome 1"/>
</dbReference>
<dbReference type="PATRIC" id="fig|280505.15.peg.1780"/>
<gene>
    <name evidence="1" type="ORF">LBBP_01816</name>
</gene>
<dbReference type="AlphaFoldDB" id="A0A0S2IR13"/>
<organism evidence="1">
    <name type="scientific">Leptospira borgpetersenii serovar Ballum</name>
    <dbReference type="NCBI Taxonomy" id="280505"/>
    <lineage>
        <taxon>Bacteria</taxon>
        <taxon>Pseudomonadati</taxon>
        <taxon>Spirochaetota</taxon>
        <taxon>Spirochaetia</taxon>
        <taxon>Leptospirales</taxon>
        <taxon>Leptospiraceae</taxon>
        <taxon>Leptospira</taxon>
    </lineage>
</organism>
<accession>A0A0S2IR13</accession>
<protein>
    <submittedName>
        <fullName evidence="1">Uncharacterized protein</fullName>
    </submittedName>
</protein>
<sequence length="38" mass="4429">MGWKCISDKLLSFLFCSLFLTLLEREYRTCPKICGTDP</sequence>
<dbReference type="EMBL" id="CP012029">
    <property type="protein sequence ID" value="ALO26095.1"/>
    <property type="molecule type" value="Genomic_DNA"/>
</dbReference>
<evidence type="ECO:0000313" key="1">
    <source>
        <dbReference type="EMBL" id="ALO26095.1"/>
    </source>
</evidence>
<proteinExistence type="predicted"/>
<reference evidence="1 2" key="1">
    <citation type="journal article" date="2015" name="PLoS Negl. Trop. Dis.">
        <title>Distribution of Plasmids in Distinct Leptospira Pathogenic Species.</title>
        <authorList>
            <person name="Wang Y."/>
            <person name="Zhuang X."/>
            <person name="Zhong Y."/>
            <person name="Zhang C."/>
            <person name="Zhang Y."/>
            <person name="Zeng L."/>
            <person name="Zhu Y."/>
            <person name="He P."/>
            <person name="Dong K."/>
            <person name="Pal U."/>
            <person name="Guo X."/>
            <person name="Qin J."/>
        </authorList>
    </citation>
    <scope>NUCLEOTIDE SEQUENCE [LARGE SCALE GENOMIC DNA]</scope>
    <source>
        <strain evidence="1 2">56604</strain>
    </source>
</reference>
<evidence type="ECO:0000313" key="2">
    <source>
        <dbReference type="Proteomes" id="UP000058857"/>
    </source>
</evidence>
<name>A0A0S2IR13_LEPBO</name>